<feature type="compositionally biased region" description="Basic and acidic residues" evidence="2">
    <location>
        <begin position="108"/>
        <end position="142"/>
    </location>
</feature>
<dbReference type="PROSITE" id="PS51061">
    <property type="entry name" value="R3H"/>
    <property type="match status" value="1"/>
</dbReference>
<evidence type="ECO:0000256" key="2">
    <source>
        <dbReference type="SAM" id="MobiDB-lite"/>
    </source>
</evidence>
<evidence type="ECO:0000256" key="1">
    <source>
        <dbReference type="ARBA" id="ARBA00022553"/>
    </source>
</evidence>
<dbReference type="SMART" id="SM00393">
    <property type="entry name" value="R3H"/>
    <property type="match status" value="1"/>
</dbReference>
<protein>
    <submittedName>
        <fullName evidence="5">R3HD2 protein</fullName>
    </submittedName>
</protein>
<dbReference type="FunFam" id="3.30.1370.50:FF:000001">
    <property type="entry name" value="R3H domain-containing protein 2 isoform 1"/>
    <property type="match status" value="1"/>
</dbReference>
<feature type="domain" description="SUZ" evidence="4">
    <location>
        <begin position="232"/>
        <end position="302"/>
    </location>
</feature>
<dbReference type="AlphaFoldDB" id="A0A7K7RYJ3"/>
<feature type="compositionally biased region" description="Basic residues" evidence="2">
    <location>
        <begin position="57"/>
        <end position="70"/>
    </location>
</feature>
<dbReference type="SUPFAM" id="SSF82708">
    <property type="entry name" value="R3H domain"/>
    <property type="match status" value="1"/>
</dbReference>
<accession>A0A7K7RYJ3</accession>
<dbReference type="PANTHER" id="PTHR15672">
    <property type="entry name" value="CAMP-REGULATED PHOSPHOPROTEIN 21 RELATED R3H DOMAIN CONTAINING PROTEIN"/>
    <property type="match status" value="1"/>
</dbReference>
<dbReference type="Pfam" id="PF01424">
    <property type="entry name" value="R3H"/>
    <property type="match status" value="1"/>
</dbReference>
<evidence type="ECO:0000313" key="5">
    <source>
        <dbReference type="EMBL" id="NWZ97334.1"/>
    </source>
</evidence>
<dbReference type="GO" id="GO:0003676">
    <property type="term" value="F:nucleic acid binding"/>
    <property type="evidence" value="ECO:0007669"/>
    <property type="project" value="UniProtKB-UniRule"/>
</dbReference>
<dbReference type="InterPro" id="IPR024771">
    <property type="entry name" value="SUZ"/>
</dbReference>
<feature type="region of interest" description="Disordered" evidence="2">
    <location>
        <begin position="264"/>
        <end position="287"/>
    </location>
</feature>
<comment type="caution">
    <text evidence="5">The sequence shown here is derived from an EMBL/GenBank/DDBJ whole genome shotgun (WGS) entry which is preliminary data.</text>
</comment>
<name>A0A7K7RYJ3_9PASS</name>
<dbReference type="PANTHER" id="PTHR15672:SF13">
    <property type="entry name" value="R3H DOMAIN-CONTAINING PROTEIN 2"/>
    <property type="match status" value="1"/>
</dbReference>
<feature type="domain" description="R3H" evidence="3">
    <location>
        <begin position="168"/>
        <end position="231"/>
    </location>
</feature>
<dbReference type="Pfam" id="PF12752">
    <property type="entry name" value="SUZ"/>
    <property type="match status" value="1"/>
</dbReference>
<dbReference type="InterPro" id="IPR051937">
    <property type="entry name" value="R3H_domain_containing"/>
</dbReference>
<dbReference type="Proteomes" id="UP000549091">
    <property type="component" value="Unassembled WGS sequence"/>
</dbReference>
<proteinExistence type="predicted"/>
<feature type="compositionally biased region" description="Basic and acidic residues" evidence="2">
    <location>
        <begin position="276"/>
        <end position="287"/>
    </location>
</feature>
<evidence type="ECO:0000313" key="6">
    <source>
        <dbReference type="Proteomes" id="UP000549091"/>
    </source>
</evidence>
<dbReference type="CDD" id="cd02642">
    <property type="entry name" value="R3H_encore_like"/>
    <property type="match status" value="1"/>
</dbReference>
<feature type="region of interest" description="Disordered" evidence="2">
    <location>
        <begin position="1"/>
        <end position="70"/>
    </location>
</feature>
<feature type="non-terminal residue" evidence="5">
    <location>
        <position position="1"/>
    </location>
</feature>
<keyword evidence="1" id="KW-0597">Phosphoprotein</keyword>
<sequence>MSNSNTAQESLEIMKESEKKVVEESVNKTKYVSRSPSKEEKDGGEEVSVRQESQKRTSSHGHARKRAKSNSKLKLVRSLAVCEESSGPFVDGLLESQDIIQLHVSCPSDKEEEKSTKDGVEKEEKEKNKEKTPRKMLSRDSSQEYTDSTGIDLHEFLVNTLKKNPRDRMMLLKLEQEILEFISDNNNQFKKFPQMTSYHRMLLHRVAAYFGMDHNVDQTGKAVIINKTSNTRIPEQRFSEHIKDEKNAEFPQRFILKRDDTSMDRDDNQIRLPLQDGRRSKSIEEREEEYQRVRERIFAREVSLDHSPNHYYSPNLLLLLLLLLLFQDPPGDLGREGLGRSPGSRQSSTESDIKSLEPRPWSSTDSDGSVRSLRPPVTKASSFSGISILTRGDSVGSSKGSAGGRSSRAGT</sequence>
<dbReference type="Gene3D" id="3.30.1370.50">
    <property type="entry name" value="R3H-like domain"/>
    <property type="match status" value="1"/>
</dbReference>
<feature type="region of interest" description="Disordered" evidence="2">
    <location>
        <begin position="105"/>
        <end position="145"/>
    </location>
</feature>
<feature type="compositionally biased region" description="Basic and acidic residues" evidence="2">
    <location>
        <begin position="12"/>
        <end position="27"/>
    </location>
</feature>
<dbReference type="EMBL" id="VZSU01001458">
    <property type="protein sequence ID" value="NWZ97334.1"/>
    <property type="molecule type" value="Genomic_DNA"/>
</dbReference>
<feature type="compositionally biased region" description="Low complexity" evidence="2">
    <location>
        <begin position="392"/>
        <end position="411"/>
    </location>
</feature>
<dbReference type="PROSITE" id="PS51673">
    <property type="entry name" value="SUZ"/>
    <property type="match status" value="1"/>
</dbReference>
<evidence type="ECO:0000259" key="4">
    <source>
        <dbReference type="PROSITE" id="PS51673"/>
    </source>
</evidence>
<gene>
    <name evidence="5" type="primary">R3hdm2_1</name>
    <name evidence="5" type="ORF">NESACU_R04665</name>
</gene>
<dbReference type="InterPro" id="IPR036867">
    <property type="entry name" value="R3H_dom_sf"/>
</dbReference>
<keyword evidence="6" id="KW-1185">Reference proteome</keyword>
<feature type="region of interest" description="Disordered" evidence="2">
    <location>
        <begin position="334"/>
        <end position="411"/>
    </location>
</feature>
<dbReference type="InterPro" id="IPR001374">
    <property type="entry name" value="R3H_dom"/>
</dbReference>
<feature type="non-terminal residue" evidence="5">
    <location>
        <position position="411"/>
    </location>
</feature>
<organism evidence="5 6">
    <name type="scientific">Nesospiza acunhae</name>
    <dbReference type="NCBI Taxonomy" id="381881"/>
    <lineage>
        <taxon>Eukaryota</taxon>
        <taxon>Metazoa</taxon>
        <taxon>Chordata</taxon>
        <taxon>Craniata</taxon>
        <taxon>Vertebrata</taxon>
        <taxon>Euteleostomi</taxon>
        <taxon>Archelosauria</taxon>
        <taxon>Archosauria</taxon>
        <taxon>Dinosauria</taxon>
        <taxon>Saurischia</taxon>
        <taxon>Theropoda</taxon>
        <taxon>Coelurosauria</taxon>
        <taxon>Aves</taxon>
        <taxon>Neognathae</taxon>
        <taxon>Neoaves</taxon>
        <taxon>Telluraves</taxon>
        <taxon>Australaves</taxon>
        <taxon>Passeriformes</taxon>
        <taxon>Thraupidae</taxon>
        <taxon>Nesospiza</taxon>
    </lineage>
</organism>
<reference evidence="5 6" key="1">
    <citation type="submission" date="2019-09" db="EMBL/GenBank/DDBJ databases">
        <title>Bird 10,000 Genomes (B10K) Project - Family phase.</title>
        <authorList>
            <person name="Zhang G."/>
        </authorList>
    </citation>
    <scope>NUCLEOTIDE SEQUENCE [LARGE SCALE GENOMIC DNA]</scope>
    <source>
        <strain evidence="5">OUT-0053</strain>
        <tissue evidence="5">Muscle</tissue>
    </source>
</reference>
<evidence type="ECO:0000259" key="3">
    <source>
        <dbReference type="PROSITE" id="PS51061"/>
    </source>
</evidence>